<dbReference type="KEGG" id="abri:DFR85_00195"/>
<dbReference type="EMBL" id="CP029289">
    <property type="protein sequence ID" value="AWR93265.1"/>
    <property type="molecule type" value="Genomic_DNA"/>
</dbReference>
<dbReference type="RefSeq" id="WP_110269149.1">
    <property type="nucleotide sequence ID" value="NZ_CP029289.2"/>
</dbReference>
<keyword evidence="1" id="KW-0812">Transmembrane</keyword>
<protein>
    <submittedName>
        <fullName evidence="2">Uncharacterized protein</fullName>
    </submittedName>
</protein>
<proteinExistence type="predicted"/>
<feature type="transmembrane region" description="Helical" evidence="1">
    <location>
        <begin position="39"/>
        <end position="58"/>
    </location>
</feature>
<evidence type="ECO:0000313" key="2">
    <source>
        <dbReference type="EMBL" id="AWR93265.1"/>
    </source>
</evidence>
<reference evidence="2 3" key="1">
    <citation type="submission" date="2018-05" db="EMBL/GenBank/DDBJ databases">
        <title>Complete Genome Sequences of Extremely Thermoacidophilic, Metal-Mobilizing Type-Strain Members of the Archaeal Family Sulfolobaceae: Acidianus brierleyi DSM-1651T, Acidianus sulfidivorans DSM-18786T, Metallosphaera hakonensis DSM-7519T, and Metallosphaera prunae DSM-10039T.</title>
        <authorList>
            <person name="Counts J.A."/>
            <person name="Kelly R.M."/>
        </authorList>
    </citation>
    <scope>NUCLEOTIDE SEQUENCE [LARGE SCALE GENOMIC DNA]</scope>
    <source>
        <strain evidence="2 3">DSM 1651</strain>
    </source>
</reference>
<evidence type="ECO:0000313" key="3">
    <source>
        <dbReference type="Proteomes" id="UP000248044"/>
    </source>
</evidence>
<dbReference type="AlphaFoldDB" id="A0A2U9IB79"/>
<name>A0A2U9IB79_9CREN</name>
<gene>
    <name evidence="2" type="ORF">DFR85_00195</name>
</gene>
<dbReference type="Proteomes" id="UP000248044">
    <property type="component" value="Chromosome"/>
</dbReference>
<accession>A0A2U9IB79</accession>
<keyword evidence="1" id="KW-0472">Membrane</keyword>
<keyword evidence="3" id="KW-1185">Reference proteome</keyword>
<dbReference type="GeneID" id="36830529"/>
<organism evidence="2 3">
    <name type="scientific">Acidianus brierleyi</name>
    <dbReference type="NCBI Taxonomy" id="41673"/>
    <lineage>
        <taxon>Archaea</taxon>
        <taxon>Thermoproteota</taxon>
        <taxon>Thermoprotei</taxon>
        <taxon>Sulfolobales</taxon>
        <taxon>Sulfolobaceae</taxon>
        <taxon>Acidianus</taxon>
    </lineage>
</organism>
<feature type="transmembrane region" description="Helical" evidence="1">
    <location>
        <begin position="12"/>
        <end position="33"/>
    </location>
</feature>
<sequence length="64" mass="7018">MKITQICSCSILTILGIFLLLSGIIGGISYFRYSPDVPIYLGILLLSLATISISISIANRQNEW</sequence>
<keyword evidence="1" id="KW-1133">Transmembrane helix</keyword>
<evidence type="ECO:0000256" key="1">
    <source>
        <dbReference type="SAM" id="Phobius"/>
    </source>
</evidence>